<gene>
    <name evidence="2" type="ORF">TIFTF001_040478</name>
</gene>
<feature type="transmembrane region" description="Helical" evidence="1">
    <location>
        <begin position="224"/>
        <end position="247"/>
    </location>
</feature>
<dbReference type="InterPro" id="IPR004158">
    <property type="entry name" value="DUF247_pln"/>
</dbReference>
<dbReference type="AlphaFoldDB" id="A0AA87Z181"/>
<dbReference type="Pfam" id="PF03140">
    <property type="entry name" value="DUF247"/>
    <property type="match status" value="1"/>
</dbReference>
<protein>
    <submittedName>
        <fullName evidence="2">Uncharacterized protein</fullName>
    </submittedName>
</protein>
<organism evidence="2 3">
    <name type="scientific">Ficus carica</name>
    <name type="common">Common fig</name>
    <dbReference type="NCBI Taxonomy" id="3494"/>
    <lineage>
        <taxon>Eukaryota</taxon>
        <taxon>Viridiplantae</taxon>
        <taxon>Streptophyta</taxon>
        <taxon>Embryophyta</taxon>
        <taxon>Tracheophyta</taxon>
        <taxon>Spermatophyta</taxon>
        <taxon>Magnoliopsida</taxon>
        <taxon>eudicotyledons</taxon>
        <taxon>Gunneridae</taxon>
        <taxon>Pentapetalae</taxon>
        <taxon>rosids</taxon>
        <taxon>fabids</taxon>
        <taxon>Rosales</taxon>
        <taxon>Moraceae</taxon>
        <taxon>Ficeae</taxon>
        <taxon>Ficus</taxon>
    </lineage>
</organism>
<evidence type="ECO:0000256" key="1">
    <source>
        <dbReference type="SAM" id="Phobius"/>
    </source>
</evidence>
<name>A0AA87Z181_FICCA</name>
<keyword evidence="1" id="KW-1133">Transmembrane helix</keyword>
<keyword evidence="1" id="KW-0812">Transmembrane</keyword>
<keyword evidence="1" id="KW-0472">Membrane</keyword>
<dbReference type="PANTHER" id="PTHR31170:SF25">
    <property type="entry name" value="BNAA09G04570D PROTEIN"/>
    <property type="match status" value="1"/>
</dbReference>
<evidence type="ECO:0000313" key="3">
    <source>
        <dbReference type="Proteomes" id="UP001187192"/>
    </source>
</evidence>
<reference evidence="2" key="1">
    <citation type="submission" date="2023-07" db="EMBL/GenBank/DDBJ databases">
        <title>draft genome sequence of fig (Ficus carica).</title>
        <authorList>
            <person name="Takahashi T."/>
            <person name="Nishimura K."/>
        </authorList>
    </citation>
    <scope>NUCLEOTIDE SEQUENCE</scope>
</reference>
<sequence>MKLKLAACFIEESDSTGALLLEKIKSEIKDIKAYFAEEVIKSYTDEELLRLVFLDGYAMLVVIYWVEKCLNKSYDLPEQWSNMQPFRNVQELKAAGIKFKPTDSLKTLTFHSRFMIRGQLLLPTFVVDNSTARMLLNLVAYEVNLLDLLVDNEQDVKDLRSAGIIRNCLSSDNDVAQLINSIGSNCSLPPSNNFAHVRYIDKHYKRRCAIWIAQVCHAHFSSPLTVLALVAATVVLALTAVQTWYAVNPESKDTTKGLNITNSTDLHSS</sequence>
<evidence type="ECO:0000313" key="2">
    <source>
        <dbReference type="EMBL" id="GMN23629.1"/>
    </source>
</evidence>
<accession>A0AA87Z181</accession>
<keyword evidence="3" id="KW-1185">Reference proteome</keyword>
<dbReference type="PANTHER" id="PTHR31170">
    <property type="entry name" value="BNAC04G53230D PROTEIN"/>
    <property type="match status" value="1"/>
</dbReference>
<proteinExistence type="predicted"/>
<dbReference type="Proteomes" id="UP001187192">
    <property type="component" value="Unassembled WGS sequence"/>
</dbReference>
<comment type="caution">
    <text evidence="2">The sequence shown here is derived from an EMBL/GenBank/DDBJ whole genome shotgun (WGS) entry which is preliminary data.</text>
</comment>
<dbReference type="EMBL" id="BTGU01001463">
    <property type="protein sequence ID" value="GMN23629.1"/>
    <property type="molecule type" value="Genomic_DNA"/>
</dbReference>